<dbReference type="Proteomes" id="UP000815677">
    <property type="component" value="Unassembled WGS sequence"/>
</dbReference>
<keyword evidence="4 7" id="KW-0863">Zinc-finger</keyword>
<proteinExistence type="predicted"/>
<evidence type="ECO:0000313" key="10">
    <source>
        <dbReference type="EMBL" id="GAT51714.1"/>
    </source>
</evidence>
<evidence type="ECO:0000313" key="11">
    <source>
        <dbReference type="Proteomes" id="UP000815677"/>
    </source>
</evidence>
<dbReference type="Gene3D" id="3.30.160.60">
    <property type="entry name" value="Classic Zinc Finger"/>
    <property type="match status" value="2"/>
</dbReference>
<evidence type="ECO:0000256" key="4">
    <source>
        <dbReference type="ARBA" id="ARBA00022771"/>
    </source>
</evidence>
<evidence type="ECO:0000256" key="7">
    <source>
        <dbReference type="PROSITE-ProRule" id="PRU00042"/>
    </source>
</evidence>
<protein>
    <submittedName>
        <fullName evidence="10">Transcriptional repressor CTCF-like</fullName>
    </submittedName>
</protein>
<feature type="region of interest" description="Disordered" evidence="8">
    <location>
        <begin position="1"/>
        <end position="31"/>
    </location>
</feature>
<dbReference type="EMBL" id="DF847312">
    <property type="protein sequence ID" value="GAT51714.1"/>
    <property type="molecule type" value="Genomic_DNA"/>
</dbReference>
<dbReference type="InterPro" id="IPR036236">
    <property type="entry name" value="Znf_C2H2_sf"/>
</dbReference>
<dbReference type="PROSITE" id="PS00028">
    <property type="entry name" value="ZINC_FINGER_C2H2_1"/>
    <property type="match status" value="1"/>
</dbReference>
<dbReference type="PANTHER" id="PTHR24388:SF54">
    <property type="entry name" value="PROTEIN ESCARGOT"/>
    <property type="match status" value="1"/>
</dbReference>
<evidence type="ECO:0000259" key="9">
    <source>
        <dbReference type="PROSITE" id="PS50157"/>
    </source>
</evidence>
<reference evidence="10" key="1">
    <citation type="submission" date="2014-09" db="EMBL/GenBank/DDBJ databases">
        <title>Genome sequence of the luminous mushroom Mycena chlorophos for searching fungal bioluminescence genes.</title>
        <authorList>
            <person name="Tanaka Y."/>
            <person name="Kasuga D."/>
            <person name="Oba Y."/>
            <person name="Hase S."/>
            <person name="Sato K."/>
            <person name="Oba Y."/>
            <person name="Sakakibara Y."/>
        </authorList>
    </citation>
    <scope>NUCLEOTIDE SEQUENCE</scope>
</reference>
<dbReference type="SMART" id="SM00355">
    <property type="entry name" value="ZnF_C2H2"/>
    <property type="match status" value="3"/>
</dbReference>
<keyword evidence="5" id="KW-0862">Zinc</keyword>
<evidence type="ECO:0000256" key="5">
    <source>
        <dbReference type="ARBA" id="ARBA00022833"/>
    </source>
</evidence>
<keyword evidence="11" id="KW-1185">Reference proteome</keyword>
<evidence type="ECO:0000256" key="8">
    <source>
        <dbReference type="SAM" id="MobiDB-lite"/>
    </source>
</evidence>
<dbReference type="InterPro" id="IPR050527">
    <property type="entry name" value="Snail/Krueppel_Znf"/>
</dbReference>
<dbReference type="PANTHER" id="PTHR24388">
    <property type="entry name" value="ZINC FINGER PROTEIN"/>
    <property type="match status" value="1"/>
</dbReference>
<feature type="domain" description="C2H2-type" evidence="9">
    <location>
        <begin position="55"/>
        <end position="84"/>
    </location>
</feature>
<accession>A0ABQ0LMA3</accession>
<keyword evidence="2" id="KW-0479">Metal-binding</keyword>
<feature type="region of interest" description="Disordered" evidence="8">
    <location>
        <begin position="94"/>
        <end position="122"/>
    </location>
</feature>
<evidence type="ECO:0000256" key="6">
    <source>
        <dbReference type="ARBA" id="ARBA00023242"/>
    </source>
</evidence>
<organism evidence="10 11">
    <name type="scientific">Mycena chlorophos</name>
    <name type="common">Agaric fungus</name>
    <name type="synonym">Agaricus chlorophos</name>
    <dbReference type="NCBI Taxonomy" id="658473"/>
    <lineage>
        <taxon>Eukaryota</taxon>
        <taxon>Fungi</taxon>
        <taxon>Dikarya</taxon>
        <taxon>Basidiomycota</taxon>
        <taxon>Agaricomycotina</taxon>
        <taxon>Agaricomycetes</taxon>
        <taxon>Agaricomycetidae</taxon>
        <taxon>Agaricales</taxon>
        <taxon>Marasmiineae</taxon>
        <taxon>Mycenaceae</taxon>
        <taxon>Mycena</taxon>
    </lineage>
</organism>
<keyword evidence="3" id="KW-0677">Repeat</keyword>
<evidence type="ECO:0000256" key="1">
    <source>
        <dbReference type="ARBA" id="ARBA00004123"/>
    </source>
</evidence>
<sequence>MSYANYPGSSSSMNHELPESQRRATCPTCGTTIGRASDLPRHMLTHNKNKEEFMYSCPYPDCGHKTLQKSNLETHIRIHTNYRPLQCTHLLDNGKRCDYTTSDPSSLHRHKKRKHESAQGDQ</sequence>
<gene>
    <name evidence="10" type="ORF">MCHLO_08831</name>
</gene>
<dbReference type="PROSITE" id="PS50157">
    <property type="entry name" value="ZINC_FINGER_C2H2_2"/>
    <property type="match status" value="2"/>
</dbReference>
<evidence type="ECO:0000256" key="2">
    <source>
        <dbReference type="ARBA" id="ARBA00022723"/>
    </source>
</evidence>
<dbReference type="Pfam" id="PF00096">
    <property type="entry name" value="zf-C2H2"/>
    <property type="match status" value="2"/>
</dbReference>
<comment type="subcellular location">
    <subcellularLocation>
        <location evidence="1">Nucleus</location>
    </subcellularLocation>
</comment>
<dbReference type="SUPFAM" id="SSF57667">
    <property type="entry name" value="beta-beta-alpha zinc fingers"/>
    <property type="match status" value="1"/>
</dbReference>
<feature type="domain" description="C2H2-type" evidence="9">
    <location>
        <begin position="24"/>
        <end position="51"/>
    </location>
</feature>
<name>A0ABQ0LMA3_MYCCL</name>
<evidence type="ECO:0000256" key="3">
    <source>
        <dbReference type="ARBA" id="ARBA00022737"/>
    </source>
</evidence>
<dbReference type="InterPro" id="IPR013087">
    <property type="entry name" value="Znf_C2H2_type"/>
</dbReference>
<keyword evidence="6" id="KW-0539">Nucleus</keyword>